<evidence type="ECO:0000256" key="1">
    <source>
        <dbReference type="SAM" id="SignalP"/>
    </source>
</evidence>
<feature type="chain" id="PRO_5010740564" evidence="1">
    <location>
        <begin position="28"/>
        <end position="149"/>
    </location>
</feature>
<protein>
    <submittedName>
        <fullName evidence="3">Rod shape-determining protein RodA</fullName>
    </submittedName>
</protein>
<dbReference type="EMBL" id="MUZR01000010">
    <property type="protein sequence ID" value="OOC10723.1"/>
    <property type="molecule type" value="Genomic_DNA"/>
</dbReference>
<comment type="caution">
    <text evidence="3">The sequence shown here is derived from an EMBL/GenBank/DDBJ whole genome shotgun (WGS) entry which is preliminary data.</text>
</comment>
<sequence length="149" mass="16031">MRSFPFPRVSSLALLAGGLALASGALADLERIAAPEDAEVYFISPQDGDTVEGPVHVQMGLRGMGIAPAGVEADDTGHHHLLVNKPLDEVDLDASLPFTDHKHHFGGGQTEGEIELEPGTHTLQLLFMDYRHISFDPPLVSEEITITVE</sequence>
<organism evidence="3 4">
    <name type="scientific">Thioalkalivibrio halophilus</name>
    <dbReference type="NCBI Taxonomy" id="252474"/>
    <lineage>
        <taxon>Bacteria</taxon>
        <taxon>Pseudomonadati</taxon>
        <taxon>Pseudomonadota</taxon>
        <taxon>Gammaproteobacteria</taxon>
        <taxon>Chromatiales</taxon>
        <taxon>Ectothiorhodospiraceae</taxon>
        <taxon>Thioalkalivibrio</taxon>
    </lineage>
</organism>
<evidence type="ECO:0000259" key="2">
    <source>
        <dbReference type="Pfam" id="PF14347"/>
    </source>
</evidence>
<name>A0A1V3A0V6_9GAMM</name>
<dbReference type="OrthoDB" id="531568at2"/>
<feature type="signal peptide" evidence="1">
    <location>
        <begin position="1"/>
        <end position="27"/>
    </location>
</feature>
<dbReference type="RefSeq" id="WP_018946980.1">
    <property type="nucleotide sequence ID" value="NZ_MUZR01000010.1"/>
</dbReference>
<dbReference type="Proteomes" id="UP000189177">
    <property type="component" value="Unassembled WGS sequence"/>
</dbReference>
<keyword evidence="1" id="KW-0732">Signal</keyword>
<evidence type="ECO:0000313" key="3">
    <source>
        <dbReference type="EMBL" id="OOC10723.1"/>
    </source>
</evidence>
<dbReference type="AlphaFoldDB" id="A0A1V3A0V6"/>
<keyword evidence="4" id="KW-1185">Reference proteome</keyword>
<feature type="domain" description="DUF4399" evidence="2">
    <location>
        <begin position="57"/>
        <end position="149"/>
    </location>
</feature>
<reference evidence="3 4" key="1">
    <citation type="submission" date="2017-02" db="EMBL/GenBank/DDBJ databases">
        <title>Genomic diversity within the haloalkaliphilic genus Thioalkalivibrio.</title>
        <authorList>
            <person name="Ahn A.-C."/>
            <person name="Meier-Kolthoff J."/>
            <person name="Overmars L."/>
            <person name="Richter M."/>
            <person name="Woyke T."/>
            <person name="Sorokin D.Y."/>
            <person name="Muyzer G."/>
        </authorList>
    </citation>
    <scope>NUCLEOTIDE SEQUENCE [LARGE SCALE GENOMIC DNA]</scope>
    <source>
        <strain evidence="3 4">HL17</strain>
    </source>
</reference>
<proteinExistence type="predicted"/>
<gene>
    <name evidence="3" type="ORF">B1A74_03960</name>
</gene>
<dbReference type="Pfam" id="PF14347">
    <property type="entry name" value="DUF4399"/>
    <property type="match status" value="1"/>
</dbReference>
<accession>A0A1V3A0V6</accession>
<dbReference type="InterPro" id="IPR025512">
    <property type="entry name" value="DUF4399"/>
</dbReference>
<evidence type="ECO:0000313" key="4">
    <source>
        <dbReference type="Proteomes" id="UP000189177"/>
    </source>
</evidence>